<comment type="subcellular location">
    <subcellularLocation>
        <location evidence="1">Cytoplasm</location>
        <location evidence="1">Cytoskeleton</location>
    </subcellularLocation>
</comment>
<feature type="domain" description="Gamma tubulin complex component protein N-terminal" evidence="8">
    <location>
        <begin position="134"/>
        <end position="356"/>
    </location>
</feature>
<dbReference type="PANTHER" id="PTHR19302">
    <property type="entry name" value="GAMMA TUBULIN COMPLEX PROTEIN"/>
    <property type="match status" value="1"/>
</dbReference>
<dbReference type="Pfam" id="PF17681">
    <property type="entry name" value="GCP_N_terminal"/>
    <property type="match status" value="1"/>
</dbReference>
<dbReference type="GO" id="GO:0031122">
    <property type="term" value="P:cytoplasmic microtubule organization"/>
    <property type="evidence" value="ECO:0007669"/>
    <property type="project" value="TreeGrafter"/>
</dbReference>
<dbReference type="PANTHER" id="PTHR19302:SF70">
    <property type="entry name" value="GAMMA-TUBULIN COMPLEX COMPONENT 6"/>
    <property type="match status" value="1"/>
</dbReference>
<evidence type="ECO:0000259" key="8">
    <source>
        <dbReference type="Pfam" id="PF17681"/>
    </source>
</evidence>
<evidence type="ECO:0000256" key="1">
    <source>
        <dbReference type="ARBA" id="ARBA00004245"/>
    </source>
</evidence>
<keyword evidence="6" id="KW-0175">Coiled coil</keyword>
<keyword evidence="4" id="KW-0493">Microtubule</keyword>
<keyword evidence="5" id="KW-0206">Cytoskeleton</keyword>
<comment type="similarity">
    <text evidence="2">Belongs to the TUBGCP family.</text>
</comment>
<evidence type="ECO:0000259" key="7">
    <source>
        <dbReference type="Pfam" id="PF04130"/>
    </source>
</evidence>
<gene>
    <name evidence="9" type="ORF">OMED0929_LOCUS327</name>
</gene>
<dbReference type="GO" id="GO:0043015">
    <property type="term" value="F:gamma-tubulin binding"/>
    <property type="evidence" value="ECO:0007669"/>
    <property type="project" value="InterPro"/>
</dbReference>
<dbReference type="GO" id="GO:0000278">
    <property type="term" value="P:mitotic cell cycle"/>
    <property type="evidence" value="ECO:0007669"/>
    <property type="project" value="TreeGrafter"/>
</dbReference>
<organism evidence="9">
    <name type="scientific">Ostreococcus mediterraneus</name>
    <dbReference type="NCBI Taxonomy" id="1486918"/>
    <lineage>
        <taxon>Eukaryota</taxon>
        <taxon>Viridiplantae</taxon>
        <taxon>Chlorophyta</taxon>
        <taxon>Mamiellophyceae</taxon>
        <taxon>Mamiellales</taxon>
        <taxon>Bathycoccaceae</taxon>
        <taxon>Ostreococcus</taxon>
    </lineage>
</organism>
<dbReference type="EMBL" id="HBEW01000386">
    <property type="protein sequence ID" value="CAD8575732.1"/>
    <property type="molecule type" value="Transcribed_RNA"/>
</dbReference>
<dbReference type="Gene3D" id="1.20.120.1900">
    <property type="entry name" value="Gamma-tubulin complex, C-terminal domain"/>
    <property type="match status" value="1"/>
</dbReference>
<dbReference type="InterPro" id="IPR041470">
    <property type="entry name" value="GCP_N"/>
</dbReference>
<proteinExistence type="inferred from homology"/>
<dbReference type="GO" id="GO:0051011">
    <property type="term" value="F:microtubule minus-end binding"/>
    <property type="evidence" value="ECO:0007669"/>
    <property type="project" value="TreeGrafter"/>
</dbReference>
<evidence type="ECO:0000256" key="3">
    <source>
        <dbReference type="ARBA" id="ARBA00022490"/>
    </source>
</evidence>
<accession>A0A7S0KCS9</accession>
<dbReference type="GO" id="GO:0051321">
    <property type="term" value="P:meiotic cell cycle"/>
    <property type="evidence" value="ECO:0007669"/>
    <property type="project" value="TreeGrafter"/>
</dbReference>
<dbReference type="Pfam" id="PF04130">
    <property type="entry name" value="GCP_C_terminal"/>
    <property type="match status" value="1"/>
</dbReference>
<feature type="coiled-coil region" evidence="6">
    <location>
        <begin position="503"/>
        <end position="574"/>
    </location>
</feature>
<evidence type="ECO:0000256" key="4">
    <source>
        <dbReference type="ARBA" id="ARBA00022701"/>
    </source>
</evidence>
<dbReference type="GO" id="GO:0051225">
    <property type="term" value="P:spindle assembly"/>
    <property type="evidence" value="ECO:0007669"/>
    <property type="project" value="TreeGrafter"/>
</dbReference>
<evidence type="ECO:0008006" key="10">
    <source>
        <dbReference type="Google" id="ProtNLM"/>
    </source>
</evidence>
<dbReference type="GO" id="GO:0007020">
    <property type="term" value="P:microtubule nucleation"/>
    <property type="evidence" value="ECO:0007669"/>
    <property type="project" value="InterPro"/>
</dbReference>
<dbReference type="GO" id="GO:0005874">
    <property type="term" value="C:microtubule"/>
    <property type="evidence" value="ECO:0007669"/>
    <property type="project" value="UniProtKB-KW"/>
</dbReference>
<reference evidence="9" key="1">
    <citation type="submission" date="2021-01" db="EMBL/GenBank/DDBJ databases">
        <authorList>
            <person name="Corre E."/>
            <person name="Pelletier E."/>
            <person name="Niang G."/>
            <person name="Scheremetjew M."/>
            <person name="Finn R."/>
            <person name="Kale V."/>
            <person name="Holt S."/>
            <person name="Cochrane G."/>
            <person name="Meng A."/>
            <person name="Brown T."/>
            <person name="Cohen L."/>
        </authorList>
    </citation>
    <scope>NUCLEOTIDE SEQUENCE</scope>
    <source>
        <strain evidence="9">Clade-D-RCC2572</strain>
    </source>
</reference>
<name>A0A7S0KCS9_9CHLO</name>
<dbReference type="InterPro" id="IPR007259">
    <property type="entry name" value="GCP"/>
</dbReference>
<evidence type="ECO:0000256" key="2">
    <source>
        <dbReference type="ARBA" id="ARBA00010337"/>
    </source>
</evidence>
<protein>
    <recommendedName>
        <fullName evidence="10">Gamma-tubulin complex component</fullName>
    </recommendedName>
</protein>
<dbReference type="InterPro" id="IPR042241">
    <property type="entry name" value="GCP_C_sf"/>
</dbReference>
<dbReference type="InterPro" id="IPR040457">
    <property type="entry name" value="GCP_C"/>
</dbReference>
<dbReference type="AlphaFoldDB" id="A0A7S0KCS9"/>
<dbReference type="GO" id="GO:0000930">
    <property type="term" value="C:gamma-tubulin complex"/>
    <property type="evidence" value="ECO:0007669"/>
    <property type="project" value="TreeGrafter"/>
</dbReference>
<dbReference type="GO" id="GO:0000922">
    <property type="term" value="C:spindle pole"/>
    <property type="evidence" value="ECO:0007669"/>
    <property type="project" value="InterPro"/>
</dbReference>
<evidence type="ECO:0000256" key="6">
    <source>
        <dbReference type="SAM" id="Coils"/>
    </source>
</evidence>
<evidence type="ECO:0000256" key="5">
    <source>
        <dbReference type="ARBA" id="ARBA00023212"/>
    </source>
</evidence>
<feature type="domain" description="Gamma tubulin complex component C-terminal" evidence="7">
    <location>
        <begin position="783"/>
        <end position="1093"/>
    </location>
</feature>
<evidence type="ECO:0000313" key="9">
    <source>
        <dbReference type="EMBL" id="CAD8575732.1"/>
    </source>
</evidence>
<sequence length="1104" mass="123046">MFTLPGLQRGAVFGLAPAASTFGFVEAESDDEDDIDSANVASDDDTKVDDDGVTTHIVVDAEALDIESADKWLRAVDVPIAERRGWDSSLAPSRSSALDAEAFDVAYRRSFRTIKELEIETVIASERDCVHVALAALSGCETSAAMLAAAAAADGRVSMRFLASSTRAFQNVLKTIATSAERRCELGYVVSELCTPYMRPVANAFEEIFRAHAAALYSMADATAERRCSESDECTRSSYGASMHLSTSMHATEAADITLLELTVHTKRVRHQIDVMFHLLASERSLETHAVSHDKLLQRLQESLSHVEDEESALIQYIYARAMKPIIDGVMSWLYSATASDAANEFLIECAPSWSNLRTFDQCRIDGAVPCWLGGPFHDSPDFVETATLHLARVRAGMAQDVTSGLENDILLAGLQLRILQRLPQTREFTRAIKDAFESTSSFDAYTEQHTRDWRNRVRLLESRVLALSRECLKDMEAKRTAHAEKAEIKRVENVDALRIAIQAREEERLQRLNATAAAKKEKREGQLEELERREASRIEARERRIADERAWLEAKAEEHRAEEQRKLAEQMAKTELHVRQEDARLRWFEWQNARLALSDERLAFIRRMESEHEEAAVVKLADVMSAGLTIAPPSESIVLPFESVETAAAHYDDNDDVIVPLSITHVATAKESDTDIVSTVSNIASEVHEETFDPMVTVPQMEDTVLDSAPPPNAVTIVAPQEDAIEHRGAAADDEDITEDTAFGTPLPVLLRHKMSEIVQRQCLSIGRFTMSVFFDHLAFEAHFNAVVRFTLGGESAFFDGIVRGLERACADTRARIIRSSQHIARSVLEDALQEAGLNEHPLCERLSMRENEDDGMTFDAFNLNLCNGLTCEYALPWPLNLAFVGMNEKYALSHSQVALLQICHGARAVRACSALLHASSRSNALRNTTQTNLDLRSRRLRKLSLLVTEFQHFIDALYGHVFEAVHLGAGRFLNTHVRDAQGNIVPRDLHDLRAVVQRYCARVHEACFLRHVDTALKALVEDGLQLALDLGALFSARTAETLLTDGPAYASAQQIHAKFRALMTQLCFRVRVTSSEAAVGFIERVDFNSFYLSNTTEQDLEF</sequence>
<keyword evidence="3" id="KW-0963">Cytoplasm</keyword>